<gene>
    <name evidence="2" type="ORF">GCX61_24325</name>
</gene>
<dbReference type="AlphaFoldDB" id="A0A633B123"/>
<feature type="non-terminal residue" evidence="2">
    <location>
        <position position="1"/>
    </location>
</feature>
<evidence type="ECO:0000313" key="2">
    <source>
        <dbReference type="EMBL" id="EDH1583276.1"/>
    </source>
</evidence>
<keyword evidence="1" id="KW-1133">Transmembrane helix</keyword>
<sequence>ICHYRAADAAEYARETDQSLMQLFTALWATLALMYVSLAVISRKYPMRPGKMKCVRVATADEHLKEVLTEDASLPEKIRKCHVYFPDDRTNRSNGDKNEHA</sequence>
<evidence type="ECO:0000256" key="1">
    <source>
        <dbReference type="SAM" id="Phobius"/>
    </source>
</evidence>
<feature type="transmembrane region" description="Helical" evidence="1">
    <location>
        <begin position="20"/>
        <end position="41"/>
    </location>
</feature>
<accession>A0A633B123</accession>
<comment type="caution">
    <text evidence="2">The sequence shown here is derived from an EMBL/GenBank/DDBJ whole genome shotgun (WGS) entry which is preliminary data.</text>
</comment>
<name>A0A633B123_SALER</name>
<reference evidence="2" key="1">
    <citation type="submission" date="2019-10" db="EMBL/GenBank/DDBJ databases">
        <authorList>
            <consortium name="GenomeTrakr network: Whole genome sequencing for foodborne pathogen traceback"/>
        </authorList>
    </citation>
    <scope>NUCLEOTIDE SEQUENCE</scope>
    <source>
        <strain evidence="2">FSIS11925422</strain>
    </source>
</reference>
<dbReference type="EMBL" id="AAMGPG010000073">
    <property type="protein sequence ID" value="EDH1583276.1"/>
    <property type="molecule type" value="Genomic_DNA"/>
</dbReference>
<proteinExistence type="predicted"/>
<organism evidence="2">
    <name type="scientific">Salmonella enterica</name>
    <name type="common">Salmonella choleraesuis</name>
    <dbReference type="NCBI Taxonomy" id="28901"/>
    <lineage>
        <taxon>Bacteria</taxon>
        <taxon>Pseudomonadati</taxon>
        <taxon>Pseudomonadota</taxon>
        <taxon>Gammaproteobacteria</taxon>
        <taxon>Enterobacterales</taxon>
        <taxon>Enterobacteriaceae</taxon>
        <taxon>Salmonella</taxon>
    </lineage>
</organism>
<dbReference type="InterPro" id="IPR009913">
    <property type="entry name" value="TraP"/>
</dbReference>
<protein>
    <submittedName>
        <fullName evidence="2">Conjugal transfer protein TraP</fullName>
    </submittedName>
</protein>
<keyword evidence="1" id="KW-0472">Membrane</keyword>
<keyword evidence="1" id="KW-0812">Transmembrane</keyword>
<dbReference type="Pfam" id="PF07296">
    <property type="entry name" value="TraP"/>
    <property type="match status" value="1"/>
</dbReference>